<keyword evidence="2 7" id="KW-0349">Heme</keyword>
<keyword evidence="9" id="KW-0456">Lyase</keyword>
<keyword evidence="10" id="KW-1185">Reference proteome</keyword>
<reference evidence="9 10" key="1">
    <citation type="journal article" date="2011" name="J. Bacteriol.">
        <title>Genome sequence of strain IMCC3088, a proteorhodopsin-containing marine bacterium belonging to the OM60/NOR5 clade.</title>
        <authorList>
            <person name="Jang Y."/>
            <person name="Oh H.M."/>
            <person name="Kang I."/>
            <person name="Lee K."/>
            <person name="Yang S.J."/>
            <person name="Cho J.C."/>
        </authorList>
    </citation>
    <scope>NUCLEOTIDE SEQUENCE [LARGE SCALE GENOMIC DNA]</scope>
    <source>
        <strain evidence="9 10">IMCC3088</strain>
    </source>
</reference>
<dbReference type="InterPro" id="IPR051263">
    <property type="entry name" value="C-type_cytochrome_biogenesis"/>
</dbReference>
<evidence type="ECO:0000256" key="3">
    <source>
        <dbReference type="ARBA" id="ARBA00022723"/>
    </source>
</evidence>
<feature type="domain" description="CcmH/CycL/Ccl2/NrfF N-terminal" evidence="8">
    <location>
        <begin position="7"/>
        <end position="139"/>
    </location>
</feature>
<proteinExistence type="inferred from homology"/>
<dbReference type="Pfam" id="PF03918">
    <property type="entry name" value="CcmH"/>
    <property type="match status" value="1"/>
</dbReference>
<dbReference type="CDD" id="cd16378">
    <property type="entry name" value="CcmH_N"/>
    <property type="match status" value="1"/>
</dbReference>
<dbReference type="PANTHER" id="PTHR47870:SF1">
    <property type="entry name" value="CYTOCHROME C-TYPE BIOGENESIS PROTEIN CCMH"/>
    <property type="match status" value="1"/>
</dbReference>
<evidence type="ECO:0000256" key="1">
    <source>
        <dbReference type="ARBA" id="ARBA00010342"/>
    </source>
</evidence>
<dbReference type="EMBL" id="AEIG01000067">
    <property type="protein sequence ID" value="EGG28980.1"/>
    <property type="molecule type" value="Genomic_DNA"/>
</dbReference>
<evidence type="ECO:0000256" key="6">
    <source>
        <dbReference type="ARBA" id="ARBA00023004"/>
    </source>
</evidence>
<feature type="chain" id="PRO_5011022762" description="Cytochrome c-type biogenesis protein" evidence="7">
    <location>
        <begin position="19"/>
        <end position="149"/>
    </location>
</feature>
<sequence>MRISIYIVTLLLSLPASAVIETYEFSQPELEARYHRLVDELRCPKCQNQTIADSNAPISEDLRRRLYEELEAGFTDDEIIDGMVDRYGEFVRYNPASDGVTRWLWLAPWIFLAIGGVVWVAVTSGRSRVKDTSSEHANDIAALLQEKSE</sequence>
<comment type="function">
    <text evidence="7">Possible subunit of a heme lyase.</text>
</comment>
<comment type="similarity">
    <text evidence="1 7">Belongs to the CcmH/CycL/Ccl2/NrfF family.</text>
</comment>
<dbReference type="FunFam" id="1.10.8.640:FF:000001">
    <property type="entry name" value="Cytochrome c-type biogenesis protein"/>
    <property type="match status" value="1"/>
</dbReference>
<gene>
    <name evidence="9" type="ORF">IMCC3088_2273</name>
</gene>
<name>F3L3T1_9GAMM</name>
<protein>
    <recommendedName>
        <fullName evidence="7">Cytochrome c-type biogenesis protein</fullName>
    </recommendedName>
</protein>
<evidence type="ECO:0000259" key="8">
    <source>
        <dbReference type="Pfam" id="PF03918"/>
    </source>
</evidence>
<evidence type="ECO:0000313" key="9">
    <source>
        <dbReference type="EMBL" id="EGG28980.1"/>
    </source>
</evidence>
<dbReference type="AlphaFoldDB" id="F3L3T1"/>
<keyword evidence="7" id="KW-1133">Transmembrane helix</keyword>
<evidence type="ECO:0000256" key="5">
    <source>
        <dbReference type="ARBA" id="ARBA00022748"/>
    </source>
</evidence>
<evidence type="ECO:0000256" key="4">
    <source>
        <dbReference type="ARBA" id="ARBA00022729"/>
    </source>
</evidence>
<dbReference type="InterPro" id="IPR005616">
    <property type="entry name" value="CcmH/CycL/Ccl2/NrfF_N"/>
</dbReference>
<dbReference type="PANTHER" id="PTHR47870">
    <property type="entry name" value="CYTOCHROME C-TYPE BIOGENESIS PROTEIN CCMH"/>
    <property type="match status" value="1"/>
</dbReference>
<keyword evidence="6 7" id="KW-0408">Iron</keyword>
<feature type="transmembrane region" description="Helical" evidence="7">
    <location>
        <begin position="103"/>
        <end position="122"/>
    </location>
</feature>
<evidence type="ECO:0000256" key="7">
    <source>
        <dbReference type="RuleBase" id="RU364112"/>
    </source>
</evidence>
<dbReference type="GO" id="GO:0017004">
    <property type="term" value="P:cytochrome complex assembly"/>
    <property type="evidence" value="ECO:0007669"/>
    <property type="project" value="UniProtKB-KW"/>
</dbReference>
<dbReference type="eggNOG" id="COG3088">
    <property type="taxonomic scope" value="Bacteria"/>
</dbReference>
<dbReference type="GO" id="GO:0005886">
    <property type="term" value="C:plasma membrane"/>
    <property type="evidence" value="ECO:0007669"/>
    <property type="project" value="TreeGrafter"/>
</dbReference>
<dbReference type="InterPro" id="IPR038297">
    <property type="entry name" value="CcmH/CycL/NrfF/Ccl2_sf"/>
</dbReference>
<comment type="caution">
    <text evidence="9">The sequence shown here is derived from an EMBL/GenBank/DDBJ whole genome shotgun (WGS) entry which is preliminary data.</text>
</comment>
<keyword evidence="7" id="KW-0812">Transmembrane</keyword>
<dbReference type="Proteomes" id="UP000005615">
    <property type="component" value="Unassembled WGS sequence"/>
</dbReference>
<keyword evidence="4 7" id="KW-0732">Signal</keyword>
<keyword evidence="7" id="KW-0472">Membrane</keyword>
<dbReference type="GO" id="GO:0016829">
    <property type="term" value="F:lyase activity"/>
    <property type="evidence" value="ECO:0007669"/>
    <property type="project" value="UniProtKB-KW"/>
</dbReference>
<dbReference type="STRING" id="2518989.IMCC3088_2273"/>
<feature type="signal peptide" evidence="7">
    <location>
        <begin position="1"/>
        <end position="18"/>
    </location>
</feature>
<dbReference type="RefSeq" id="WP_009576462.1">
    <property type="nucleotide sequence ID" value="NZ_AEIG01000067.1"/>
</dbReference>
<dbReference type="Gene3D" id="1.10.8.640">
    <property type="entry name" value="Cytochrome C biogenesis protein"/>
    <property type="match status" value="1"/>
</dbReference>
<evidence type="ECO:0000313" key="10">
    <source>
        <dbReference type="Proteomes" id="UP000005615"/>
    </source>
</evidence>
<evidence type="ECO:0000256" key="2">
    <source>
        <dbReference type="ARBA" id="ARBA00022617"/>
    </source>
</evidence>
<organism evidence="9 10">
    <name type="scientific">Aequoribacter fuscus</name>
    <dbReference type="NCBI Taxonomy" id="2518989"/>
    <lineage>
        <taxon>Bacteria</taxon>
        <taxon>Pseudomonadati</taxon>
        <taxon>Pseudomonadota</taxon>
        <taxon>Gammaproteobacteria</taxon>
        <taxon>Cellvibrionales</taxon>
        <taxon>Halieaceae</taxon>
        <taxon>Aequoribacter</taxon>
    </lineage>
</organism>
<accession>F3L3T1</accession>
<keyword evidence="3 7" id="KW-0479">Metal-binding</keyword>
<dbReference type="GO" id="GO:0046872">
    <property type="term" value="F:metal ion binding"/>
    <property type="evidence" value="ECO:0007669"/>
    <property type="project" value="UniProtKB-KW"/>
</dbReference>
<keyword evidence="5" id="KW-0201">Cytochrome c-type biogenesis</keyword>